<sequence length="301" mass="33254">MDYFGIVKRAYYITLKNKFLWIFGILAGGYGGFKGFSFNAPTYQTGNADWSKFTDSINSTDFSNFWLNYSGIILTIIVIFLIFAFICFALNVISQGALVGSVAKLDKQEKANFRVGFGIGWHNFWRILGVAITYLLMILISLIILVVPVAVAIMAEGFIFAIVWGILIFFLCLAFWILIALISPFSLRVIVLKKLGVFESIRDSLHFFRDHWLNIIVMYLLLLAIGIGFGIALALALLIVGGILLALGFGVWLASPIVAIIYGIIMGVAVFVAMVVLSGAFNTFYSGALTITYQKLAKKTA</sequence>
<keyword evidence="1" id="KW-0472">Membrane</keyword>
<dbReference type="EMBL" id="MEZT01000029">
    <property type="protein sequence ID" value="OGD56091.1"/>
    <property type="molecule type" value="Genomic_DNA"/>
</dbReference>
<feature type="transmembrane region" description="Helical" evidence="1">
    <location>
        <begin position="251"/>
        <end position="277"/>
    </location>
</feature>
<feature type="transmembrane region" description="Helical" evidence="1">
    <location>
        <begin position="158"/>
        <end position="191"/>
    </location>
</feature>
<feature type="transmembrane region" description="Helical" evidence="1">
    <location>
        <begin position="124"/>
        <end position="152"/>
    </location>
</feature>
<feature type="transmembrane region" description="Helical" evidence="1">
    <location>
        <begin position="72"/>
        <end position="103"/>
    </location>
</feature>
<proteinExistence type="predicted"/>
<evidence type="ECO:0008006" key="4">
    <source>
        <dbReference type="Google" id="ProtNLM"/>
    </source>
</evidence>
<evidence type="ECO:0000313" key="2">
    <source>
        <dbReference type="EMBL" id="OGD56091.1"/>
    </source>
</evidence>
<feature type="transmembrane region" description="Helical" evidence="1">
    <location>
        <begin position="212"/>
        <end position="245"/>
    </location>
</feature>
<keyword evidence="1" id="KW-0812">Transmembrane</keyword>
<evidence type="ECO:0000313" key="3">
    <source>
        <dbReference type="Proteomes" id="UP000178764"/>
    </source>
</evidence>
<dbReference type="AlphaFoldDB" id="A0A1F5DM25"/>
<reference evidence="2 3" key="1">
    <citation type="journal article" date="2016" name="Nat. Commun.">
        <title>Thousands of microbial genomes shed light on interconnected biogeochemical processes in an aquifer system.</title>
        <authorList>
            <person name="Anantharaman K."/>
            <person name="Brown C.T."/>
            <person name="Hug L.A."/>
            <person name="Sharon I."/>
            <person name="Castelle C.J."/>
            <person name="Probst A.J."/>
            <person name="Thomas B.C."/>
            <person name="Singh A."/>
            <person name="Wilkins M.J."/>
            <person name="Karaoz U."/>
            <person name="Brodie E.L."/>
            <person name="Williams K.H."/>
            <person name="Hubbard S.S."/>
            <person name="Banfield J.F."/>
        </authorList>
    </citation>
    <scope>NUCLEOTIDE SEQUENCE [LARGE SCALE GENOMIC DNA]</scope>
</reference>
<accession>A0A1F5DM25</accession>
<dbReference type="Pfam" id="PF24400">
    <property type="entry name" value="DUF7544"/>
    <property type="match status" value="1"/>
</dbReference>
<evidence type="ECO:0000256" key="1">
    <source>
        <dbReference type="SAM" id="Phobius"/>
    </source>
</evidence>
<feature type="transmembrane region" description="Helical" evidence="1">
    <location>
        <begin position="20"/>
        <end position="40"/>
    </location>
</feature>
<dbReference type="InterPro" id="IPR055966">
    <property type="entry name" value="DUF7544"/>
</dbReference>
<dbReference type="Proteomes" id="UP000178764">
    <property type="component" value="Unassembled WGS sequence"/>
</dbReference>
<keyword evidence="1" id="KW-1133">Transmembrane helix</keyword>
<name>A0A1F5DM25_9BACT</name>
<protein>
    <recommendedName>
        <fullName evidence="4">Glycerophosphoryl diester phosphodiesterase membrane domain-containing protein</fullName>
    </recommendedName>
</protein>
<comment type="caution">
    <text evidence="2">The sequence shown here is derived from an EMBL/GenBank/DDBJ whole genome shotgun (WGS) entry which is preliminary data.</text>
</comment>
<organism evidence="2 3">
    <name type="scientific">Candidatus Berkelbacteria bacterium RBG_13_40_8</name>
    <dbReference type="NCBI Taxonomy" id="1797467"/>
    <lineage>
        <taxon>Bacteria</taxon>
        <taxon>Candidatus Berkelbacteria</taxon>
    </lineage>
</organism>
<gene>
    <name evidence="2" type="ORF">A2V71_00415</name>
</gene>